<sequence>MKDIDRKELGFVALNEYDSYLDEILDDSDFKKSVIEIFDDINSLYSNYEDISNIVDQCLSIIKNNMDNVVLKKVSMCFKDYNDFPLPEDTSAITIDEIDDIVCWFEEQQDYYNELSDIERLPDNLKYGDNICIRINDQVYYLKLESLLGPLSEGEQETIEVKIIDENNNIISKGTIILTVGYLNFDEEGCASDGLEDDVEFSCSDIVSKLNSLKDELKSNIEKNLEGYEKLKKIIS</sequence>
<evidence type="ECO:0000313" key="1">
    <source>
        <dbReference type="EMBL" id="SJZ57748.1"/>
    </source>
</evidence>
<dbReference type="AlphaFoldDB" id="A0A1T4LT88"/>
<protein>
    <submittedName>
        <fullName evidence="1">Uncharacterized protein</fullName>
    </submittedName>
</protein>
<dbReference type="RefSeq" id="WP_078786767.1">
    <property type="nucleotide sequence ID" value="NZ_FMTO01000004.1"/>
</dbReference>
<reference evidence="1 2" key="1">
    <citation type="submission" date="2017-02" db="EMBL/GenBank/DDBJ databases">
        <authorList>
            <person name="Peterson S.W."/>
        </authorList>
    </citation>
    <scope>NUCLEOTIDE SEQUENCE [LARGE SCALE GENOMIC DNA]</scope>
    <source>
        <strain evidence="1 2">ATCC 17233</strain>
    </source>
</reference>
<dbReference type="OrthoDB" id="2057978at2"/>
<evidence type="ECO:0000313" key="2">
    <source>
        <dbReference type="Proteomes" id="UP000189857"/>
    </source>
</evidence>
<proteinExistence type="predicted"/>
<dbReference type="EMBL" id="FUXA01000006">
    <property type="protein sequence ID" value="SJZ57748.1"/>
    <property type="molecule type" value="Genomic_DNA"/>
</dbReference>
<accession>A0A1T4LT88</accession>
<dbReference type="Proteomes" id="UP000189857">
    <property type="component" value="Unassembled WGS sequence"/>
</dbReference>
<gene>
    <name evidence="1" type="ORF">SAMN02745110_00913</name>
</gene>
<name>A0A1T4LT88_9FIRM</name>
<keyword evidence="2" id="KW-1185">Reference proteome</keyword>
<organism evidence="1 2">
    <name type="scientific">Eubacterium ruminantium</name>
    <dbReference type="NCBI Taxonomy" id="42322"/>
    <lineage>
        <taxon>Bacteria</taxon>
        <taxon>Bacillati</taxon>
        <taxon>Bacillota</taxon>
        <taxon>Clostridia</taxon>
        <taxon>Eubacteriales</taxon>
        <taxon>Eubacteriaceae</taxon>
        <taxon>Eubacterium</taxon>
    </lineage>
</organism>